<keyword evidence="2" id="KW-1185">Reference proteome</keyword>
<gene>
    <name evidence="1" type="ORF">THOM_0270</name>
</gene>
<name>L7K068_TRAHO</name>
<dbReference type="InterPro" id="IPR004123">
    <property type="entry name" value="Dim1"/>
</dbReference>
<dbReference type="Gene3D" id="3.40.30.10">
    <property type="entry name" value="Glutaredoxin"/>
    <property type="match status" value="1"/>
</dbReference>
<evidence type="ECO:0000313" key="2">
    <source>
        <dbReference type="Proteomes" id="UP000011185"/>
    </source>
</evidence>
<dbReference type="VEuPathDB" id="MicrosporidiaDB:THOM_0270"/>
<protein>
    <submittedName>
        <fullName evidence="1">Component of the U4/U6.U5 snRNP/mitosis protein DIM1</fullName>
    </submittedName>
</protein>
<dbReference type="InParanoid" id="L7K068"/>
<dbReference type="EMBL" id="JH993822">
    <property type="protein sequence ID" value="ELQ76736.1"/>
    <property type="molecule type" value="Genomic_DNA"/>
</dbReference>
<organism evidence="1 2">
    <name type="scientific">Trachipleistophora hominis</name>
    <name type="common">Microsporidian parasite</name>
    <dbReference type="NCBI Taxonomy" id="72359"/>
    <lineage>
        <taxon>Eukaryota</taxon>
        <taxon>Fungi</taxon>
        <taxon>Fungi incertae sedis</taxon>
        <taxon>Microsporidia</taxon>
        <taxon>Pleistophoridae</taxon>
        <taxon>Trachipleistophora</taxon>
    </lineage>
</organism>
<dbReference type="Proteomes" id="UP000011185">
    <property type="component" value="Unassembled WGS sequence"/>
</dbReference>
<dbReference type="OMA" id="RRYFSHY"/>
<dbReference type="HOGENOM" id="CLU_2039700_0_0_1"/>
<dbReference type="GO" id="GO:0046540">
    <property type="term" value="C:U4/U6 x U5 tri-snRNP complex"/>
    <property type="evidence" value="ECO:0007669"/>
    <property type="project" value="InterPro"/>
</dbReference>
<dbReference type="AlphaFoldDB" id="L7K068"/>
<proteinExistence type="predicted"/>
<evidence type="ECO:0000313" key="1">
    <source>
        <dbReference type="EMBL" id="ELQ76736.1"/>
    </source>
</evidence>
<dbReference type="Pfam" id="PF02966">
    <property type="entry name" value="DIM1"/>
    <property type="match status" value="1"/>
</dbReference>
<reference evidence="1 2" key="1">
    <citation type="journal article" date="2012" name="PLoS Pathog.">
        <title>The genome of the obligate intracellular parasite Trachipleistophora hominis: new insights into microsporidian genome dynamics and reductive evolution.</title>
        <authorList>
            <person name="Heinz E."/>
            <person name="Williams T.A."/>
            <person name="Nakjang S."/>
            <person name="Noel C.J."/>
            <person name="Swan D.C."/>
            <person name="Goldberg A.V."/>
            <person name="Harris S.R."/>
            <person name="Weinmaier T."/>
            <person name="Markert S."/>
            <person name="Becher D."/>
            <person name="Bernhardt J."/>
            <person name="Dagan T."/>
            <person name="Hacker C."/>
            <person name="Lucocq J.M."/>
            <person name="Schweder T."/>
            <person name="Rattei T."/>
            <person name="Hall N."/>
            <person name="Hirt R.P."/>
            <person name="Embley T.M."/>
        </authorList>
    </citation>
    <scope>NUCLEOTIDE SEQUENCE [LARGE SCALE GENOMIC DNA]</scope>
</reference>
<accession>L7K068</accession>
<dbReference type="GO" id="GO:0000398">
    <property type="term" value="P:mRNA splicing, via spliceosome"/>
    <property type="evidence" value="ECO:0007669"/>
    <property type="project" value="InterPro"/>
</dbReference>
<dbReference type="OrthoDB" id="147752at2759"/>
<sequence>MSIIAKTKADLNTQILQNENHIKVVSHGRKYFAHYSSLFNELEYRVSKLAKFVIYEESELDGLQFYYDNCLIKVDCGIGNTEIVDYELTRDQFVEIIKVVYMAAVNGRKVVFMNELRNINF</sequence>